<evidence type="ECO:0000259" key="2">
    <source>
        <dbReference type="Pfam" id="PF06985"/>
    </source>
</evidence>
<dbReference type="OrthoDB" id="2157530at2759"/>
<name>A0A9P8HSU3_9PEZI</name>
<feature type="domain" description="Heterokaryon incompatibility" evidence="2">
    <location>
        <begin position="80"/>
        <end position="251"/>
    </location>
</feature>
<feature type="transmembrane region" description="Helical" evidence="1">
    <location>
        <begin position="375"/>
        <end position="395"/>
    </location>
</feature>
<gene>
    <name evidence="3" type="ORF">FGG08_006324</name>
</gene>
<evidence type="ECO:0000313" key="4">
    <source>
        <dbReference type="Proteomes" id="UP000698800"/>
    </source>
</evidence>
<dbReference type="InterPro" id="IPR010730">
    <property type="entry name" value="HET"/>
</dbReference>
<keyword evidence="1" id="KW-0472">Membrane</keyword>
<sequence>MNSGPLWPPRNPGKSRRWFPSSPCLHSAQLRRALLYAKHPLPGLSSRSIRVFDLQPSRTGLEGEIHGDLRVVSLDKDPPYEALSYAWSEGWLSHHIVCDGLELPVTASCYNALLRLRRRNRLITLWVDSICINQSDDGEKSGQVKLMRRIYWKAEKVDIWLGPGNKDSDYAFDWLQSATLGKHTLLGMRFRNFPGNMMPGEALRALRMLPELTSVALRRLGFRNSQPDYKHEAMRDLIDRDWFKRMWTMQELVMAREPVIICGEKIVRWNNLLWGIIAASEFADNMNSIGFSTVFNSVLAAESLWLDLYIKAEWNEAQVMRWLSGYTELFPTLERVANFMQTHGHIIKSGQILMILLVILIRFHRGLRPLDSMWLLLLSLCCAVTMVLIPTQTQWDWEGQARSKIVGVLHMIRTRQATMKVDKVFALYGMLQELGINLDEPDYRKPVDQVYMNFTRTIINWHRSLDILVEASLPGLPNAPSWVPNWSEHYYRVTSSPLKAASISSSRFSFSSCGRKLETFSKLVDKIEFCAEPLQEQGDDPFAIDTAPPQLALLSCFVRNVGALRQWMTYVLQLQPDRTLDSISQDLLDVTHSETGLEGEDRYKSHQVFKRWFVVLTADYSSYFSLCSPDLSCALTLLTNESLSRYHRERCRAIAGKRTFFTTSGGRIGTGPLSVQVGDTVAILSGLHVPMVLRRVGSDYQVVGLAYIPGMVLGEGCPGDDADFQALTLV</sequence>
<dbReference type="EMBL" id="JAGHQL010000178">
    <property type="protein sequence ID" value="KAH0536826.1"/>
    <property type="molecule type" value="Genomic_DNA"/>
</dbReference>
<keyword evidence="1" id="KW-0812">Transmembrane</keyword>
<feature type="transmembrane region" description="Helical" evidence="1">
    <location>
        <begin position="345"/>
        <end position="363"/>
    </location>
</feature>
<dbReference type="PANTHER" id="PTHR24148">
    <property type="entry name" value="ANKYRIN REPEAT DOMAIN-CONTAINING PROTEIN 39 HOMOLOG-RELATED"/>
    <property type="match status" value="1"/>
</dbReference>
<dbReference type="Pfam" id="PF26639">
    <property type="entry name" value="Het-6_barrel"/>
    <property type="match status" value="1"/>
</dbReference>
<evidence type="ECO:0000256" key="1">
    <source>
        <dbReference type="SAM" id="Phobius"/>
    </source>
</evidence>
<dbReference type="Proteomes" id="UP000698800">
    <property type="component" value="Unassembled WGS sequence"/>
</dbReference>
<dbReference type="InterPro" id="IPR052895">
    <property type="entry name" value="HetReg/Transcr_Mod"/>
</dbReference>
<dbReference type="AlphaFoldDB" id="A0A9P8HSU3"/>
<protein>
    <recommendedName>
        <fullName evidence="2">Heterokaryon incompatibility domain-containing protein</fullName>
    </recommendedName>
</protein>
<keyword evidence="4" id="KW-1185">Reference proteome</keyword>
<reference evidence="3" key="1">
    <citation type="submission" date="2021-03" db="EMBL/GenBank/DDBJ databases">
        <title>Comparative genomics and phylogenomic investigation of the class Geoglossomycetes provide insights into ecological specialization and systematics.</title>
        <authorList>
            <person name="Melie T."/>
            <person name="Pirro S."/>
            <person name="Miller A.N."/>
            <person name="Quandt A."/>
        </authorList>
    </citation>
    <scope>NUCLEOTIDE SEQUENCE</scope>
    <source>
        <strain evidence="3">GBOQ0MN5Z8</strain>
    </source>
</reference>
<organism evidence="3 4">
    <name type="scientific">Glutinoglossum americanum</name>
    <dbReference type="NCBI Taxonomy" id="1670608"/>
    <lineage>
        <taxon>Eukaryota</taxon>
        <taxon>Fungi</taxon>
        <taxon>Dikarya</taxon>
        <taxon>Ascomycota</taxon>
        <taxon>Pezizomycotina</taxon>
        <taxon>Geoglossomycetes</taxon>
        <taxon>Geoglossales</taxon>
        <taxon>Geoglossaceae</taxon>
        <taxon>Glutinoglossum</taxon>
    </lineage>
</organism>
<comment type="caution">
    <text evidence="3">The sequence shown here is derived from an EMBL/GenBank/DDBJ whole genome shotgun (WGS) entry which is preliminary data.</text>
</comment>
<proteinExistence type="predicted"/>
<keyword evidence="1" id="KW-1133">Transmembrane helix</keyword>
<dbReference type="Pfam" id="PF06985">
    <property type="entry name" value="HET"/>
    <property type="match status" value="1"/>
</dbReference>
<accession>A0A9P8HSU3</accession>
<dbReference type="PANTHER" id="PTHR24148:SF73">
    <property type="entry name" value="HET DOMAIN PROTEIN (AFU_ORTHOLOGUE AFUA_8G01020)"/>
    <property type="match status" value="1"/>
</dbReference>
<evidence type="ECO:0000313" key="3">
    <source>
        <dbReference type="EMBL" id="KAH0536826.1"/>
    </source>
</evidence>